<reference evidence="1" key="1">
    <citation type="submission" date="2022-04" db="EMBL/GenBank/DDBJ databases">
        <title>A functionally conserved STORR gene fusion in Papaver species that diverged 16.8 million years ago.</title>
        <authorList>
            <person name="Catania T."/>
        </authorList>
    </citation>
    <scope>NUCLEOTIDE SEQUENCE</scope>
    <source>
        <strain evidence="1">S-188037</strain>
    </source>
</reference>
<accession>A0AAD4S0N9</accession>
<dbReference type="EMBL" id="JAJJMB010015809">
    <property type="protein sequence ID" value="KAI3851886.1"/>
    <property type="molecule type" value="Genomic_DNA"/>
</dbReference>
<sequence>MEANARMSDPVHGLTSFAETLSQKLDLLLSELDLVNQQIQFHCQRNKFCQNSFDGF</sequence>
<organism evidence="1 2">
    <name type="scientific">Papaver atlanticum</name>
    <dbReference type="NCBI Taxonomy" id="357466"/>
    <lineage>
        <taxon>Eukaryota</taxon>
        <taxon>Viridiplantae</taxon>
        <taxon>Streptophyta</taxon>
        <taxon>Embryophyta</taxon>
        <taxon>Tracheophyta</taxon>
        <taxon>Spermatophyta</taxon>
        <taxon>Magnoliopsida</taxon>
        <taxon>Ranunculales</taxon>
        <taxon>Papaveraceae</taxon>
        <taxon>Papaveroideae</taxon>
        <taxon>Papaver</taxon>
    </lineage>
</organism>
<gene>
    <name evidence="1" type="ORF">MKW98_019885</name>
</gene>
<dbReference type="Proteomes" id="UP001202328">
    <property type="component" value="Unassembled WGS sequence"/>
</dbReference>
<protein>
    <submittedName>
        <fullName evidence="1">Uncharacterized protein</fullName>
    </submittedName>
</protein>
<evidence type="ECO:0000313" key="1">
    <source>
        <dbReference type="EMBL" id="KAI3851886.1"/>
    </source>
</evidence>
<evidence type="ECO:0000313" key="2">
    <source>
        <dbReference type="Proteomes" id="UP001202328"/>
    </source>
</evidence>
<dbReference type="AlphaFoldDB" id="A0AAD4S0N9"/>
<name>A0AAD4S0N9_9MAGN</name>
<proteinExistence type="predicted"/>
<keyword evidence="2" id="KW-1185">Reference proteome</keyword>
<comment type="caution">
    <text evidence="1">The sequence shown here is derived from an EMBL/GenBank/DDBJ whole genome shotgun (WGS) entry which is preliminary data.</text>
</comment>